<dbReference type="InterPro" id="IPR050519">
    <property type="entry name" value="Glycosyltransf_28_UgtP"/>
</dbReference>
<feature type="domain" description="Diacylglycerol glucosyltransferase N-terminal" evidence="5">
    <location>
        <begin position="16"/>
        <end position="181"/>
    </location>
</feature>
<dbReference type="Proteomes" id="UP000000263">
    <property type="component" value="Chromosome"/>
</dbReference>
<evidence type="ECO:0000313" key="6">
    <source>
        <dbReference type="EMBL" id="ABU58556.1"/>
    </source>
</evidence>
<dbReference type="Pfam" id="PF00534">
    <property type="entry name" value="Glycos_transf_1"/>
    <property type="match status" value="1"/>
</dbReference>
<proteinExistence type="inferred from homology"/>
<dbReference type="OrthoDB" id="9815663at2"/>
<evidence type="ECO:0000256" key="3">
    <source>
        <dbReference type="ARBA" id="ARBA00022679"/>
    </source>
</evidence>
<comment type="similarity">
    <text evidence="1">Belongs to the glycosyltransferase 28 family.</text>
</comment>
<evidence type="ECO:0000256" key="2">
    <source>
        <dbReference type="ARBA" id="ARBA00022676"/>
    </source>
</evidence>
<dbReference type="InterPro" id="IPR009695">
    <property type="entry name" value="Diacylglyc_glucosyltr_N"/>
</dbReference>
<dbReference type="InterPro" id="IPR001296">
    <property type="entry name" value="Glyco_trans_1"/>
</dbReference>
<evidence type="ECO:0000256" key="1">
    <source>
        <dbReference type="ARBA" id="ARBA00006962"/>
    </source>
</evidence>
<dbReference type="SUPFAM" id="SSF53756">
    <property type="entry name" value="UDP-Glycosyltransferase/glycogen phosphorylase"/>
    <property type="match status" value="1"/>
</dbReference>
<dbReference type="PANTHER" id="PTHR43025">
    <property type="entry name" value="MONOGALACTOSYLDIACYLGLYCEROL SYNTHASE"/>
    <property type="match status" value="1"/>
</dbReference>
<dbReference type="GO" id="GO:0016758">
    <property type="term" value="F:hexosyltransferase activity"/>
    <property type="evidence" value="ECO:0007669"/>
    <property type="project" value="InterPro"/>
</dbReference>
<dbReference type="HOGENOM" id="CLU_028367_0_1_0"/>
<dbReference type="EMBL" id="CP000804">
    <property type="protein sequence ID" value="ABU58556.1"/>
    <property type="molecule type" value="Genomic_DNA"/>
</dbReference>
<dbReference type="AlphaFoldDB" id="A7NSC7"/>
<protein>
    <submittedName>
        <fullName evidence="6">Monogalactosyldiacylglycerol synthase</fullName>
    </submittedName>
</protein>
<dbReference type="RefSeq" id="WP_012120980.1">
    <property type="nucleotide sequence ID" value="NC_009767.1"/>
</dbReference>
<dbReference type="STRING" id="383372.Rcas_2476"/>
<dbReference type="KEGG" id="rca:Rcas_2476"/>
<reference evidence="6 7" key="1">
    <citation type="submission" date="2007-08" db="EMBL/GenBank/DDBJ databases">
        <title>Complete sequence of Roseiflexus castenholzii DSM 13941.</title>
        <authorList>
            <consortium name="US DOE Joint Genome Institute"/>
            <person name="Copeland A."/>
            <person name="Lucas S."/>
            <person name="Lapidus A."/>
            <person name="Barry K."/>
            <person name="Glavina del Rio T."/>
            <person name="Dalin E."/>
            <person name="Tice H."/>
            <person name="Pitluck S."/>
            <person name="Thompson L.S."/>
            <person name="Brettin T."/>
            <person name="Bruce D."/>
            <person name="Detter J.C."/>
            <person name="Han C."/>
            <person name="Tapia R."/>
            <person name="Schmutz J."/>
            <person name="Larimer F."/>
            <person name="Land M."/>
            <person name="Hauser L."/>
            <person name="Kyrpides N."/>
            <person name="Mikhailova N."/>
            <person name="Bryant D.A."/>
            <person name="Hanada S."/>
            <person name="Tsukatani Y."/>
            <person name="Richardson P."/>
        </authorList>
    </citation>
    <scope>NUCLEOTIDE SEQUENCE [LARGE SCALE GENOMIC DNA]</scope>
    <source>
        <strain evidence="7">DSM 13941 / HLO8</strain>
    </source>
</reference>
<dbReference type="GO" id="GO:0016020">
    <property type="term" value="C:membrane"/>
    <property type="evidence" value="ECO:0007669"/>
    <property type="project" value="GOC"/>
</dbReference>
<gene>
    <name evidence="6" type="ordered locus">Rcas_2476</name>
</gene>
<keyword evidence="2" id="KW-0328">Glycosyltransferase</keyword>
<dbReference type="GO" id="GO:0009247">
    <property type="term" value="P:glycolipid biosynthetic process"/>
    <property type="evidence" value="ECO:0007669"/>
    <property type="project" value="InterPro"/>
</dbReference>
<organism evidence="6 7">
    <name type="scientific">Roseiflexus castenholzii (strain DSM 13941 / HLO8)</name>
    <dbReference type="NCBI Taxonomy" id="383372"/>
    <lineage>
        <taxon>Bacteria</taxon>
        <taxon>Bacillati</taxon>
        <taxon>Chloroflexota</taxon>
        <taxon>Chloroflexia</taxon>
        <taxon>Chloroflexales</taxon>
        <taxon>Roseiflexineae</taxon>
        <taxon>Roseiflexaceae</taxon>
        <taxon>Roseiflexus</taxon>
    </lineage>
</organism>
<dbReference type="Pfam" id="PF06925">
    <property type="entry name" value="MGDG_synth"/>
    <property type="match status" value="1"/>
</dbReference>
<dbReference type="Gene3D" id="3.40.50.2000">
    <property type="entry name" value="Glycogen Phosphorylase B"/>
    <property type="match status" value="1"/>
</dbReference>
<keyword evidence="7" id="KW-1185">Reference proteome</keyword>
<name>A7NSC7_ROSCS</name>
<dbReference type="PANTHER" id="PTHR43025:SF3">
    <property type="entry name" value="MONOGALACTOSYLDIACYLGLYCEROL SYNTHASE 1, CHLOROPLASTIC"/>
    <property type="match status" value="1"/>
</dbReference>
<evidence type="ECO:0000313" key="7">
    <source>
        <dbReference type="Proteomes" id="UP000000263"/>
    </source>
</evidence>
<dbReference type="CAZy" id="GT28">
    <property type="family name" value="Glycosyltransferase Family 28"/>
</dbReference>
<dbReference type="eggNOG" id="COG0707">
    <property type="taxonomic scope" value="Bacteria"/>
</dbReference>
<evidence type="ECO:0000259" key="4">
    <source>
        <dbReference type="Pfam" id="PF00534"/>
    </source>
</evidence>
<accession>A7NSC7</accession>
<keyword evidence="3" id="KW-0808">Transferase</keyword>
<evidence type="ECO:0000259" key="5">
    <source>
        <dbReference type="Pfam" id="PF06925"/>
    </source>
</evidence>
<sequence length="488" mass="54793">MNHRILILSTSAGSGHKAAAAALEKVFRQSPQVAELVNLDALERTNELYRAFYSDLYLRLVQERPQLVGWWYQASDEPWKTDAFRLLFDRINADPLTRFIREFKPTITVCTHFMPAGIVAQLLAEETLDTRLAIVTTDYDFHSMWLSPRFNRYFVALEETKVHLMALGLPEDRITISGIPVDPAFEEPVDRDAALARYHLRSDLPTLLLSAGAAGIGPAREAVQQILQMSTPSQVIVVCGRNEELRAELVELVEPQAKRFRVLGFTDDMHVLMRIATILIGKPGGLTSSEAMAAGLPMVIIAPIPGQEERNSDHLLEEGVALRCNQMTTLAYKIDRLLQNPERLARMRENTRNIGRPDAARVIVETLLHEDNEPVTLQEPTPPIRVLPLRINIADLFSPPLRDDDQFVIADAQSDAPIGVVTGKEMRVLFDNLEMESIEDTDFYLNRETLALLEERGASATLLDVLQRALGARSECDVRWRRGTSVGE</sequence>
<feature type="domain" description="Glycosyl transferase family 1" evidence="4">
    <location>
        <begin position="221"/>
        <end position="353"/>
    </location>
</feature>